<name>A0AC61NIT9_9BACT</name>
<proteinExistence type="predicted"/>
<accession>A0AC61NIT9</accession>
<sequence>MRLQTCVTFLFLFTISLVQVAKADIDVTLKGVQEEKKIFLATYEGSKIFLLDSVMLDSGKGVIPTKNVKGAGLYILYVDKEHHKEILISNDFDFTVYGSLSSQLNIRKIDGSKESEYFLLYEDWLSAARERMKSYQMQYKVYKTNKDSVQSIKDRILSLNKDVQAFIQKESSRSSTVFYSDFIRATQPVKLPKALYGNAKKDTVLWKRQYQFMVAHYFDHINLSNAAFVRTPILQNTMDKYLKDILVPTPDSIGPALLHVIEKSKQNDEVYKFVANYLLTSSINSKIMGMDKVFVQIASQNQLRSGQALVDSVNYKKIKDKVTSISPVLIGANAHNLHLQRPDGSDISLFDMHGQLHVVVFWEPNCSHCKKLIPELYEKAFTKYFADGVDFFAVNTQQDTAKWKNFLSEKHLNDWVNVYDMYGNSFMHHYYNVTTTPKLFLLDQDMKIVAKDIGVETLMNILAEKLDKK</sequence>
<dbReference type="Proteomes" id="UP000826212">
    <property type="component" value="Chromosome"/>
</dbReference>
<reference evidence="1" key="1">
    <citation type="submission" date="2021-08" db="EMBL/GenBank/DDBJ databases">
        <title>Novel anaerobic bacterium isolated from sea squirt in East Sea, Republic of Korea.</title>
        <authorList>
            <person name="Nguyen T.H."/>
            <person name="Li Z."/>
            <person name="Lee Y.-J."/>
            <person name="Ko J."/>
            <person name="Kim S.-G."/>
        </authorList>
    </citation>
    <scope>NUCLEOTIDE SEQUENCE</scope>
    <source>
        <strain evidence="1">KCTC 25031</strain>
    </source>
</reference>
<evidence type="ECO:0000313" key="2">
    <source>
        <dbReference type="Proteomes" id="UP000826212"/>
    </source>
</evidence>
<protein>
    <submittedName>
        <fullName evidence="1">Redoxin family protein</fullName>
    </submittedName>
</protein>
<evidence type="ECO:0000313" key="1">
    <source>
        <dbReference type="EMBL" id="QZE13261.1"/>
    </source>
</evidence>
<gene>
    <name evidence="1" type="ORF">K4L44_11765</name>
</gene>
<keyword evidence="2" id="KW-1185">Reference proteome</keyword>
<organism evidence="1 2">
    <name type="scientific">Halosquirtibacter laminarini</name>
    <dbReference type="NCBI Taxonomy" id="3374600"/>
    <lineage>
        <taxon>Bacteria</taxon>
        <taxon>Pseudomonadati</taxon>
        <taxon>Bacteroidota</taxon>
        <taxon>Bacteroidia</taxon>
        <taxon>Marinilabiliales</taxon>
        <taxon>Prolixibacteraceae</taxon>
        <taxon>Halosquirtibacter</taxon>
    </lineage>
</organism>
<dbReference type="EMBL" id="CP081303">
    <property type="protein sequence ID" value="QZE13261.1"/>
    <property type="molecule type" value="Genomic_DNA"/>
</dbReference>